<dbReference type="AlphaFoldDB" id="A0A8X6PKS1"/>
<evidence type="ECO:0000313" key="2">
    <source>
        <dbReference type="Proteomes" id="UP000887013"/>
    </source>
</evidence>
<proteinExistence type="predicted"/>
<gene>
    <name evidence="1" type="primary">NCL1_39395</name>
    <name evidence="1" type="ORF">NPIL_213071</name>
</gene>
<reference evidence="1" key="1">
    <citation type="submission" date="2020-08" db="EMBL/GenBank/DDBJ databases">
        <title>Multicomponent nature underlies the extraordinary mechanical properties of spider dragline silk.</title>
        <authorList>
            <person name="Kono N."/>
            <person name="Nakamura H."/>
            <person name="Mori M."/>
            <person name="Yoshida Y."/>
            <person name="Ohtoshi R."/>
            <person name="Malay A.D."/>
            <person name="Moran D.A.P."/>
            <person name="Tomita M."/>
            <person name="Numata K."/>
            <person name="Arakawa K."/>
        </authorList>
    </citation>
    <scope>NUCLEOTIDE SEQUENCE</scope>
</reference>
<dbReference type="EMBL" id="BMAW01021635">
    <property type="protein sequence ID" value="GFT73850.1"/>
    <property type="molecule type" value="Genomic_DNA"/>
</dbReference>
<accession>A0A8X6PKS1</accession>
<dbReference type="Proteomes" id="UP000887013">
    <property type="component" value="Unassembled WGS sequence"/>
</dbReference>
<name>A0A8X6PKS1_NEPPI</name>
<keyword evidence="2" id="KW-1185">Reference proteome</keyword>
<dbReference type="OrthoDB" id="6426746at2759"/>
<sequence>MSKLGTNGSDEENYFFGPILRIYLTQPNYTHLILVLEMSVENIMAYAIKVLQSKSEVRLHEGLNVEIITLRRPVAFAIQIAIAAVRKYTDLKSLRIKDCDLLKRCAIELVQKTGVPQGPCGFEEIALFEQNLKIQVVISTKVSNQI</sequence>
<evidence type="ECO:0000313" key="1">
    <source>
        <dbReference type="EMBL" id="GFT73850.1"/>
    </source>
</evidence>
<protein>
    <submittedName>
        <fullName evidence="1">Uncharacterized protein</fullName>
    </submittedName>
</protein>
<organism evidence="1 2">
    <name type="scientific">Nephila pilipes</name>
    <name type="common">Giant wood spider</name>
    <name type="synonym">Nephila maculata</name>
    <dbReference type="NCBI Taxonomy" id="299642"/>
    <lineage>
        <taxon>Eukaryota</taxon>
        <taxon>Metazoa</taxon>
        <taxon>Ecdysozoa</taxon>
        <taxon>Arthropoda</taxon>
        <taxon>Chelicerata</taxon>
        <taxon>Arachnida</taxon>
        <taxon>Araneae</taxon>
        <taxon>Araneomorphae</taxon>
        <taxon>Entelegynae</taxon>
        <taxon>Araneoidea</taxon>
        <taxon>Nephilidae</taxon>
        <taxon>Nephila</taxon>
    </lineage>
</organism>
<comment type="caution">
    <text evidence="1">The sequence shown here is derived from an EMBL/GenBank/DDBJ whole genome shotgun (WGS) entry which is preliminary data.</text>
</comment>